<reference evidence="1" key="1">
    <citation type="submission" date="2018-05" db="EMBL/GenBank/DDBJ databases">
        <authorList>
            <person name="Lanie J.A."/>
            <person name="Ng W.-L."/>
            <person name="Kazmierczak K.M."/>
            <person name="Andrzejewski T.M."/>
            <person name="Davidsen T.M."/>
            <person name="Wayne K.J."/>
            <person name="Tettelin H."/>
            <person name="Glass J.I."/>
            <person name="Rusch D."/>
            <person name="Podicherti R."/>
            <person name="Tsui H.-C.T."/>
            <person name="Winkler M.E."/>
        </authorList>
    </citation>
    <scope>NUCLEOTIDE SEQUENCE</scope>
</reference>
<name>A0A382GZ22_9ZZZZ</name>
<proteinExistence type="predicted"/>
<organism evidence="1">
    <name type="scientific">marine metagenome</name>
    <dbReference type="NCBI Taxonomy" id="408172"/>
    <lineage>
        <taxon>unclassified sequences</taxon>
        <taxon>metagenomes</taxon>
        <taxon>ecological metagenomes</taxon>
    </lineage>
</organism>
<evidence type="ECO:0000313" key="1">
    <source>
        <dbReference type="EMBL" id="SVB79957.1"/>
    </source>
</evidence>
<accession>A0A382GZ22</accession>
<feature type="non-terminal residue" evidence="1">
    <location>
        <position position="1"/>
    </location>
</feature>
<protein>
    <submittedName>
        <fullName evidence="1">Uncharacterized protein</fullName>
    </submittedName>
</protein>
<dbReference type="EMBL" id="UINC01058086">
    <property type="protein sequence ID" value="SVB79957.1"/>
    <property type="molecule type" value="Genomic_DNA"/>
</dbReference>
<dbReference type="AlphaFoldDB" id="A0A382GZ22"/>
<gene>
    <name evidence="1" type="ORF">METZ01_LOCUS232811</name>
</gene>
<sequence>VRPTGYSLVIIIVQIPPKQPLFIDLIDDWLFCPTAADGVHTSLLQPLLVRVRGFDPPALKQKQLIA</sequence>